<evidence type="ECO:0000256" key="2">
    <source>
        <dbReference type="ARBA" id="ARBA00015953"/>
    </source>
</evidence>
<dbReference type="InterPro" id="IPR031157">
    <property type="entry name" value="G_TR_CS"/>
</dbReference>
<keyword evidence="11" id="KW-0251">Elongation factor</keyword>
<dbReference type="PANTHER" id="PTHR43721">
    <property type="entry name" value="ELONGATION FACTOR TU-RELATED"/>
    <property type="match status" value="1"/>
</dbReference>
<evidence type="ECO:0000256" key="4">
    <source>
        <dbReference type="ARBA" id="ARBA00022741"/>
    </source>
</evidence>
<dbReference type="InterPro" id="IPR004161">
    <property type="entry name" value="EFTu-like_2"/>
</dbReference>
<dbReference type="InterPro" id="IPR005225">
    <property type="entry name" value="Small_GTP-bd"/>
</dbReference>
<dbReference type="Proteomes" id="UP000198612">
    <property type="component" value="Unassembled WGS sequence"/>
</dbReference>
<evidence type="ECO:0000256" key="7">
    <source>
        <dbReference type="ARBA" id="ARBA00025526"/>
    </source>
</evidence>
<reference evidence="14 16" key="1">
    <citation type="submission" date="2016-10" db="EMBL/GenBank/DDBJ databases">
        <authorList>
            <person name="Varghese N."/>
            <person name="Submissions S."/>
        </authorList>
    </citation>
    <scope>NUCLEOTIDE SEQUENCE [LARGE SCALE GENOMIC DNA]</scope>
    <source>
        <strain evidence="10 16">WG2</strain>
        <strain evidence="12 14">WG5</strain>
    </source>
</reference>
<dbReference type="Gene3D" id="3.40.50.300">
    <property type="entry name" value="P-loop containing nucleotide triphosphate hydrolases"/>
    <property type="match status" value="1"/>
</dbReference>
<dbReference type="InterPro" id="IPR009000">
    <property type="entry name" value="Transl_B-barrel_sf"/>
</dbReference>
<dbReference type="GeneID" id="57013232"/>
<dbReference type="InterPro" id="IPR009001">
    <property type="entry name" value="Transl_elong_EF1A/Init_IF2_C"/>
</dbReference>
<reference evidence="11 15" key="2">
    <citation type="submission" date="2016-10" db="EMBL/GenBank/DDBJ databases">
        <authorList>
            <person name="de Groot N.N."/>
        </authorList>
    </citation>
    <scope>NUCLEOTIDE SEQUENCE [LARGE SCALE GENOMIC DNA]</scope>
    <source>
        <strain evidence="11 15">WG7</strain>
    </source>
</reference>
<dbReference type="Gene3D" id="1.10.10.10">
    <property type="entry name" value="Winged helix-like DNA-binding domain superfamily/Winged helix DNA-binding domain"/>
    <property type="match status" value="1"/>
</dbReference>
<dbReference type="Proteomes" id="UP000199519">
    <property type="component" value="Unassembled WGS sequence"/>
</dbReference>
<dbReference type="NCBIfam" id="TIGR00231">
    <property type="entry name" value="small_GTP"/>
    <property type="match status" value="1"/>
</dbReference>
<dbReference type="InterPro" id="IPR000795">
    <property type="entry name" value="T_Tr_GTP-bd_dom"/>
</dbReference>
<dbReference type="AlphaFoldDB" id="A0A1G8JZK2"/>
<keyword evidence="6" id="KW-0342">GTP-binding</keyword>
<dbReference type="GO" id="GO:0003924">
    <property type="term" value="F:GTPase activity"/>
    <property type="evidence" value="ECO:0007669"/>
    <property type="project" value="InterPro"/>
</dbReference>
<dbReference type="SUPFAM" id="SSF50447">
    <property type="entry name" value="Translation proteins"/>
    <property type="match status" value="1"/>
</dbReference>
<dbReference type="Pfam" id="PF00009">
    <property type="entry name" value="GTP_EFTU"/>
    <property type="match status" value="1"/>
</dbReference>
<dbReference type="EMBL" id="SOEF01000023">
    <property type="protein sequence ID" value="TDX42271.1"/>
    <property type="molecule type" value="Genomic_DNA"/>
</dbReference>
<dbReference type="Gene3D" id="1.10.10.2770">
    <property type="match status" value="1"/>
</dbReference>
<dbReference type="GO" id="GO:0001514">
    <property type="term" value="P:selenocysteine incorporation"/>
    <property type="evidence" value="ECO:0007669"/>
    <property type="project" value="InterPro"/>
</dbReference>
<evidence type="ECO:0000313" key="14">
    <source>
        <dbReference type="Proteomes" id="UP000198612"/>
    </source>
</evidence>
<dbReference type="InterPro" id="IPR050055">
    <property type="entry name" value="EF-Tu_GTPase"/>
</dbReference>
<keyword evidence="16" id="KW-1185">Reference proteome</keyword>
<comment type="function">
    <text evidence="7">Translation factor necessary for the incorporation of selenocysteine into proteins. It probably replaces EF-Tu for the insertion of selenocysteine directed by the UGA codon. SelB binds GTP and GDP.</text>
</comment>
<comment type="subcellular location">
    <subcellularLocation>
        <location evidence="1">Cytoplasm</location>
    </subcellularLocation>
</comment>
<keyword evidence="5" id="KW-0648">Protein biosynthesis</keyword>
<dbReference type="RefSeq" id="WP_089716515.1">
    <property type="nucleotide sequence ID" value="NZ_FNBJ01000015.1"/>
</dbReference>
<dbReference type="InterPro" id="IPR015190">
    <property type="entry name" value="Elong_fac_SelB-wing-hlx_typ-2"/>
</dbReference>
<gene>
    <name evidence="13" type="ORF">C7954_12326</name>
    <name evidence="10" type="ORF">SAMN04488598_11522</name>
    <name evidence="12" type="ORF">SAMN04515652_11522</name>
    <name evidence="11" type="ORF">SAMN04515654_10532</name>
</gene>
<dbReference type="NCBIfam" id="TIGR00475">
    <property type="entry name" value="selB"/>
    <property type="match status" value="1"/>
</dbReference>
<evidence type="ECO:0000256" key="3">
    <source>
        <dbReference type="ARBA" id="ARBA00022490"/>
    </source>
</evidence>
<dbReference type="CDD" id="cd03696">
    <property type="entry name" value="SelB_II"/>
    <property type="match status" value="1"/>
</dbReference>
<feature type="domain" description="Tr-type G" evidence="9">
    <location>
        <begin position="3"/>
        <end position="175"/>
    </location>
</feature>
<dbReference type="GO" id="GO:0005737">
    <property type="term" value="C:cytoplasm"/>
    <property type="evidence" value="ECO:0007669"/>
    <property type="project" value="UniProtKB-SubCell"/>
</dbReference>
<dbReference type="InterPro" id="IPR015191">
    <property type="entry name" value="SelB_WHD4"/>
</dbReference>
<evidence type="ECO:0000256" key="5">
    <source>
        <dbReference type="ARBA" id="ARBA00022917"/>
    </source>
</evidence>
<dbReference type="EMBL" id="FOHG01000015">
    <property type="protein sequence ID" value="SES98713.1"/>
    <property type="molecule type" value="Genomic_DNA"/>
</dbReference>
<dbReference type="PANTHER" id="PTHR43721:SF22">
    <property type="entry name" value="ELONGATION FACTOR TU, MITOCHONDRIAL"/>
    <property type="match status" value="1"/>
</dbReference>
<dbReference type="InterPro" id="IPR036390">
    <property type="entry name" value="WH_DNA-bd_sf"/>
</dbReference>
<dbReference type="EMBL" id="FNBJ01000015">
    <property type="protein sequence ID" value="SDF55683.1"/>
    <property type="molecule type" value="Genomic_DNA"/>
</dbReference>
<dbReference type="SUPFAM" id="SSF52540">
    <property type="entry name" value="P-loop containing nucleoside triphosphate hydrolases"/>
    <property type="match status" value="1"/>
</dbReference>
<evidence type="ECO:0000313" key="11">
    <source>
        <dbReference type="EMBL" id="SDI36537.1"/>
    </source>
</evidence>
<proteinExistence type="predicted"/>
<evidence type="ECO:0000313" key="17">
    <source>
        <dbReference type="Proteomes" id="UP000295472"/>
    </source>
</evidence>
<dbReference type="PRINTS" id="PR00315">
    <property type="entry name" value="ELONGATNFCT"/>
</dbReference>
<evidence type="ECO:0000313" key="10">
    <source>
        <dbReference type="EMBL" id="SDF55683.1"/>
    </source>
</evidence>
<dbReference type="GO" id="GO:0003746">
    <property type="term" value="F:translation elongation factor activity"/>
    <property type="evidence" value="ECO:0007669"/>
    <property type="project" value="UniProtKB-KW"/>
</dbReference>
<dbReference type="Pfam" id="PF09106">
    <property type="entry name" value="WHD_2nd_SelB"/>
    <property type="match status" value="1"/>
</dbReference>
<dbReference type="InterPro" id="IPR036388">
    <property type="entry name" value="WH-like_DNA-bd_sf"/>
</dbReference>
<dbReference type="CDD" id="cd15491">
    <property type="entry name" value="selB_III"/>
    <property type="match status" value="1"/>
</dbReference>
<dbReference type="Proteomes" id="UP000295472">
    <property type="component" value="Unassembled WGS sequence"/>
</dbReference>
<dbReference type="Pfam" id="PF03144">
    <property type="entry name" value="GTP_EFTU_D2"/>
    <property type="match status" value="1"/>
</dbReference>
<dbReference type="InterPro" id="IPR004535">
    <property type="entry name" value="Transl_elong_SelB"/>
</dbReference>
<dbReference type="SUPFAM" id="SSF50465">
    <property type="entry name" value="EF-Tu/eEF-1alpha/eIF2-gamma C-terminal domain"/>
    <property type="match status" value="1"/>
</dbReference>
<dbReference type="GO" id="GO:0003723">
    <property type="term" value="F:RNA binding"/>
    <property type="evidence" value="ECO:0007669"/>
    <property type="project" value="InterPro"/>
</dbReference>
<dbReference type="Proteomes" id="UP000198945">
    <property type="component" value="Unassembled WGS sequence"/>
</dbReference>
<protein>
    <recommendedName>
        <fullName evidence="2">Selenocysteine-specific elongation factor</fullName>
    </recommendedName>
    <alternativeName>
        <fullName evidence="8">SelB translation factor</fullName>
    </alternativeName>
</protein>
<evidence type="ECO:0000313" key="13">
    <source>
        <dbReference type="EMBL" id="TDX42271.1"/>
    </source>
</evidence>
<evidence type="ECO:0000256" key="8">
    <source>
        <dbReference type="ARBA" id="ARBA00031615"/>
    </source>
</evidence>
<evidence type="ECO:0000313" key="15">
    <source>
        <dbReference type="Proteomes" id="UP000198945"/>
    </source>
</evidence>
<dbReference type="Pfam" id="PF25461">
    <property type="entry name" value="Beta-barrel_SelB"/>
    <property type="match status" value="1"/>
</dbReference>
<reference evidence="13 17" key="3">
    <citation type="submission" date="2019-03" db="EMBL/GenBank/DDBJ databases">
        <title>Subsurface microbial communities from deep shales in Ohio and West Virginia, USA.</title>
        <authorList>
            <person name="Wrighton K."/>
        </authorList>
    </citation>
    <scope>NUCLEOTIDE SEQUENCE [LARGE SCALE GENOMIC DNA]</scope>
    <source>
        <strain evidence="13 17">DSMZ 11287</strain>
    </source>
</reference>
<evidence type="ECO:0000256" key="1">
    <source>
        <dbReference type="ARBA" id="ARBA00004496"/>
    </source>
</evidence>
<evidence type="ECO:0000259" key="9">
    <source>
        <dbReference type="PROSITE" id="PS51722"/>
    </source>
</evidence>
<keyword evidence="4" id="KW-0547">Nucleotide-binding</keyword>
<organism evidence="11 15">
    <name type="scientific">Halanaerobium congolense</name>
    <dbReference type="NCBI Taxonomy" id="54121"/>
    <lineage>
        <taxon>Bacteria</taxon>
        <taxon>Bacillati</taxon>
        <taxon>Bacillota</taxon>
        <taxon>Clostridia</taxon>
        <taxon>Halanaerobiales</taxon>
        <taxon>Halanaerobiaceae</taxon>
        <taxon>Halanaerobium</taxon>
    </lineage>
</organism>
<dbReference type="SUPFAM" id="SSF46785">
    <property type="entry name" value="Winged helix' DNA-binding domain"/>
    <property type="match status" value="2"/>
</dbReference>
<dbReference type="EMBL" id="FNEH01000005">
    <property type="protein sequence ID" value="SDI36537.1"/>
    <property type="molecule type" value="Genomic_DNA"/>
</dbReference>
<dbReference type="Pfam" id="PF09107">
    <property type="entry name" value="WHD_3rd_SelB"/>
    <property type="match status" value="1"/>
</dbReference>
<dbReference type="PROSITE" id="PS51722">
    <property type="entry name" value="G_TR_2"/>
    <property type="match status" value="1"/>
</dbReference>
<dbReference type="CDD" id="cd04171">
    <property type="entry name" value="SelB"/>
    <property type="match status" value="1"/>
</dbReference>
<dbReference type="Gene3D" id="2.40.30.10">
    <property type="entry name" value="Translation factors"/>
    <property type="match status" value="1"/>
</dbReference>
<accession>A0A1G8JZK2</accession>
<dbReference type="GO" id="GO:0005525">
    <property type="term" value="F:GTP binding"/>
    <property type="evidence" value="ECO:0007669"/>
    <property type="project" value="UniProtKB-KW"/>
</dbReference>
<sequence length="641" mass="73205">MNDKNLIIGTAGHIDHGKTTLIKALTGADTDRLQQEKERGISIELGFTSFKLSNENQVGIIDVPGHEKFIKNMLAGAAGVDLAILVVAADEGMMPQSKEHLAILDLLGVKHGVVALTKTDKVDAEWQELVLDDTREKLAGSFLEEAKIIPVSAVEKNGIDALKAELNRIIKNISTKKTDNNTYFPIDRVFTLKGFGTIVTGTLFRGVIEVEDELELYPQSKKIRVRSLQVHNDQVQKVYPGQRVGINISGIDKDELQRGDVLAEVNSLFKTKYFEANLKMLKDLNFVLKNGDQIRFHIGAKEIIGRVYIYDQKQLFPEEEAYVLFSLEEEIAAFLGEKFVIRRYSPMDLIGGGRVIIVDPPPRKRNDKQITKMLKKIEAGDWEKKIEIFINSKKYESASKEYLLKKSSLKETELKKILSKLEAVGKIICLKEANNSLWIHVDKFAEVEEQILEFIASYHQKNHLEPGISKEELRSKIKFNFDNQEFNKIIKILISKKLIKEKENALALLDFEISFNKSEKELKDRIIKEFKINLYTPPSSAEIKDKLDIDQQKEEKYNSIINYLILNDVIIRLNNEILIHSQAVEGAEKLLKEYLEENSAIELGEFRDLIESSRKYALALLKKFEKERMIKKNGDKRVLFN</sequence>
<name>A0A1G8JZK2_9FIRM</name>
<evidence type="ECO:0000313" key="16">
    <source>
        <dbReference type="Proteomes" id="UP000199519"/>
    </source>
</evidence>
<evidence type="ECO:0000256" key="6">
    <source>
        <dbReference type="ARBA" id="ARBA00023134"/>
    </source>
</evidence>
<dbReference type="InterPro" id="IPR057335">
    <property type="entry name" value="Beta-barrel_SelB"/>
</dbReference>
<dbReference type="InterPro" id="IPR027417">
    <property type="entry name" value="P-loop_NTPase"/>
</dbReference>
<evidence type="ECO:0000313" key="12">
    <source>
        <dbReference type="EMBL" id="SES98713.1"/>
    </source>
</evidence>
<keyword evidence="3" id="KW-0963">Cytoplasm</keyword>
<dbReference type="PROSITE" id="PS00301">
    <property type="entry name" value="G_TR_1"/>
    <property type="match status" value="1"/>
</dbReference>